<protein>
    <submittedName>
        <fullName evidence="4">Toxic anion resistance protein</fullName>
    </submittedName>
</protein>
<dbReference type="PANTHER" id="PTHR38432:SF1">
    <property type="entry name" value="TELA-LIKE PROTEIN SAOUHSC_01408"/>
    <property type="match status" value="1"/>
</dbReference>
<dbReference type="AlphaFoldDB" id="A0AAP2FLN8"/>
<keyword evidence="3" id="KW-0175">Coiled coil</keyword>
<dbReference type="RefSeq" id="WP_210846258.1">
    <property type="nucleotide sequence ID" value="NZ_JAGKON010000013.1"/>
</dbReference>
<feature type="coiled-coil region" evidence="3">
    <location>
        <begin position="173"/>
        <end position="200"/>
    </location>
</feature>
<gene>
    <name evidence="4" type="ORF">J7S78_13735</name>
</gene>
<evidence type="ECO:0000313" key="5">
    <source>
        <dbReference type="Proteomes" id="UP000673434"/>
    </source>
</evidence>
<evidence type="ECO:0000256" key="3">
    <source>
        <dbReference type="SAM" id="Coils"/>
    </source>
</evidence>
<evidence type="ECO:0000313" key="4">
    <source>
        <dbReference type="EMBL" id="MBQ0600854.1"/>
    </source>
</evidence>
<evidence type="ECO:0000256" key="2">
    <source>
        <dbReference type="PIRNR" id="PIRNR026508"/>
    </source>
</evidence>
<dbReference type="EMBL" id="JAGKON010000013">
    <property type="protein sequence ID" value="MBQ0600854.1"/>
    <property type="molecule type" value="Genomic_DNA"/>
</dbReference>
<dbReference type="PIRSF" id="PIRSF026508">
    <property type="entry name" value="TelA"/>
    <property type="match status" value="1"/>
</dbReference>
<dbReference type="Proteomes" id="UP000673434">
    <property type="component" value="Unassembled WGS sequence"/>
</dbReference>
<proteinExistence type="inferred from homology"/>
<keyword evidence="5" id="KW-1185">Reference proteome</keyword>
<dbReference type="PANTHER" id="PTHR38432">
    <property type="entry name" value="TELA-LIKE PROTEIN SAOUHSC_01408"/>
    <property type="match status" value="1"/>
</dbReference>
<reference evidence="4 5" key="1">
    <citation type="submission" date="2021-03" db="EMBL/GenBank/DDBJ databases">
        <authorList>
            <person name="Stanton E."/>
        </authorList>
    </citation>
    <scope>NUCLEOTIDE SEQUENCE [LARGE SCALE GENOMIC DNA]</scope>
    <source>
        <strain evidence="4 5">2020EL-00037</strain>
    </source>
</reference>
<dbReference type="InterPro" id="IPR008863">
    <property type="entry name" value="Toxic_anion-R_TelA"/>
</dbReference>
<organism evidence="4 5">
    <name type="scientific">Klebsiella oxytoca</name>
    <dbReference type="NCBI Taxonomy" id="571"/>
    <lineage>
        <taxon>Bacteria</taxon>
        <taxon>Pseudomonadati</taxon>
        <taxon>Pseudomonadota</taxon>
        <taxon>Gammaproteobacteria</taxon>
        <taxon>Enterobacterales</taxon>
        <taxon>Enterobacteriaceae</taxon>
        <taxon>Klebsiella/Raoultella group</taxon>
        <taxon>Klebsiella</taxon>
    </lineage>
</organism>
<evidence type="ECO:0000256" key="1">
    <source>
        <dbReference type="ARBA" id="ARBA00005541"/>
    </source>
</evidence>
<dbReference type="Pfam" id="PF05816">
    <property type="entry name" value="TelA"/>
    <property type="match status" value="1"/>
</dbReference>
<accession>A0AAP2FLN8</accession>
<name>A0AAP2FLN8_KLEOX</name>
<comment type="caution">
    <text evidence="4">The sequence shown here is derived from an EMBL/GenBank/DDBJ whole genome shotgun (WGS) entry which is preliminary data.</text>
</comment>
<sequence length="371" mass="41991">MTTSTDLSLDISIIKFDQQKAFGITEENRDEIMQAASTIRLGDAMSVHNFGRPKAGDTNYLDTLLEDVKIIDQGQSGKKLNEVVELTRQISESVQPSPFQLAVSKVPVVGPIISRLTIMQRRALSRFDSVKGQIDILTNGIESISTGYLTENVKLEAMYNDVIIDVRQQGINIVASELAIKTIEAELKKRQEEFKKDKSNTLLAVEINGIEYQLTALKKRRSDMITSQQKSYDDLTMLRMIQQNNLTMVDKFRSIEEMTLPAAKRGHLIVDALEKQNSGVKLTEAIDNTTNALAIRQAELVKENSIRIAKQSHRAVYDVETLDRVSKLMNETITEVKAIHKSSSDNHLMLERRAAKWQEERRERLIEGMEK</sequence>
<comment type="similarity">
    <text evidence="1 2">Belongs to the TelA family.</text>
</comment>